<evidence type="ECO:0000313" key="1">
    <source>
        <dbReference type="EMBL" id="GBH21204.1"/>
    </source>
</evidence>
<dbReference type="AlphaFoldDB" id="A0AAN4QBZ6"/>
<comment type="caution">
    <text evidence="1">The sequence shown here is derived from an EMBL/GenBank/DDBJ whole genome shotgun (WGS) entry which is preliminary data.</text>
</comment>
<accession>A0AAN4QBZ6</accession>
<gene>
    <name evidence="1" type="ORF">KPSA3_07246</name>
</gene>
<organism evidence="1 2">
    <name type="scientific">Pseudomonas syringae pv. actinidiae</name>
    <dbReference type="NCBI Taxonomy" id="103796"/>
    <lineage>
        <taxon>Bacteria</taxon>
        <taxon>Pseudomonadati</taxon>
        <taxon>Pseudomonadota</taxon>
        <taxon>Gammaproteobacteria</taxon>
        <taxon>Pseudomonadales</taxon>
        <taxon>Pseudomonadaceae</taxon>
        <taxon>Pseudomonas</taxon>
        <taxon>Pseudomonas syringae</taxon>
    </lineage>
</organism>
<proteinExistence type="predicted"/>
<reference evidence="1 2" key="1">
    <citation type="submission" date="2018-04" db="EMBL/GenBank/DDBJ databases">
        <title>Draft genome sequence of Pseudomonas syringae pv. actinidiae biovar 3 strains isolated from kiwifruit in Kagawa prefecture.</title>
        <authorList>
            <person name="Tabuchi M."/>
            <person name="Saito M."/>
            <person name="Fujiwara S."/>
            <person name="Sasa N."/>
            <person name="Akimitsu K."/>
            <person name="Gomi K."/>
            <person name="Konishi-Sugita S."/>
            <person name="Hamano K."/>
            <person name="Kataoka I."/>
        </authorList>
    </citation>
    <scope>NUCLEOTIDE SEQUENCE [LARGE SCALE GENOMIC DNA]</scope>
    <source>
        <strain evidence="1 2">MAFF212211</strain>
    </source>
</reference>
<name>A0AAN4QBZ6_PSESF</name>
<evidence type="ECO:0000313" key="2">
    <source>
        <dbReference type="Proteomes" id="UP000248291"/>
    </source>
</evidence>
<dbReference type="Proteomes" id="UP000248291">
    <property type="component" value="Unassembled WGS sequence"/>
</dbReference>
<sequence length="70" mass="7969">MGEYVVKGEEARYVSLEDAVDGRLQLFAGNQALTHFRVLTVQVIGIGKHDRALEKFSVDLAFLERLVHRR</sequence>
<dbReference type="EMBL" id="BGKA01000282">
    <property type="protein sequence ID" value="GBH21204.1"/>
    <property type="molecule type" value="Genomic_DNA"/>
</dbReference>
<protein>
    <submittedName>
        <fullName evidence="1">CO or xanthine dehydrogenase</fullName>
    </submittedName>
</protein>